<reference evidence="4 5" key="1">
    <citation type="submission" date="2021-09" db="EMBL/GenBank/DDBJ databases">
        <title>Isoptericola luteus sp. nov., a novel bacterium isolated from Harbin, the capital city of Heilongjiang province.</title>
        <authorList>
            <person name="Li J."/>
        </authorList>
    </citation>
    <scope>NUCLEOTIDE SEQUENCE [LARGE SCALE GENOMIC DNA]</scope>
    <source>
        <strain evidence="4 5">NEAU-Y5</strain>
    </source>
</reference>
<gene>
    <name evidence="4" type="ORF">LEP48_14955</name>
</gene>
<accession>A0ABS7ZJD9</accession>
<dbReference type="PANTHER" id="PTHR47505:SF1">
    <property type="entry name" value="DNA UTILIZATION PROTEIN YHGH"/>
    <property type="match status" value="1"/>
</dbReference>
<organism evidence="4 5">
    <name type="scientific">Isoptericola luteus</name>
    <dbReference type="NCBI Taxonomy" id="2879484"/>
    <lineage>
        <taxon>Bacteria</taxon>
        <taxon>Bacillati</taxon>
        <taxon>Actinomycetota</taxon>
        <taxon>Actinomycetes</taxon>
        <taxon>Micrococcales</taxon>
        <taxon>Promicromonosporaceae</taxon>
        <taxon>Isoptericola</taxon>
    </lineage>
</organism>
<evidence type="ECO:0000259" key="3">
    <source>
        <dbReference type="Pfam" id="PF00156"/>
    </source>
</evidence>
<evidence type="ECO:0000256" key="1">
    <source>
        <dbReference type="ARBA" id="ARBA00008007"/>
    </source>
</evidence>
<feature type="domain" description="Phosphoribosyltransferase" evidence="3">
    <location>
        <begin position="147"/>
        <end position="247"/>
    </location>
</feature>
<evidence type="ECO:0000313" key="5">
    <source>
        <dbReference type="Proteomes" id="UP001319870"/>
    </source>
</evidence>
<name>A0ABS7ZJD9_9MICO</name>
<dbReference type="Gene3D" id="3.40.50.2020">
    <property type="match status" value="1"/>
</dbReference>
<dbReference type="PANTHER" id="PTHR47505">
    <property type="entry name" value="DNA UTILIZATION PROTEIN YHGH"/>
    <property type="match status" value="1"/>
</dbReference>
<dbReference type="Proteomes" id="UP001319870">
    <property type="component" value="Unassembled WGS sequence"/>
</dbReference>
<keyword evidence="5" id="KW-1185">Reference proteome</keyword>
<sequence length="273" mass="27867">MVRRRGDARPLGRAAGWARELARLVVPVACAGCGLPDVRCCPACAAPLAGVPRRVEDAAPRLDRLDGVEPLPVWALAPYAGEVRELVVGWKDRGRVDLDRLLVPAVRRAAGAVAGPVAAAARGAPVLVVPAPSTAAARRARGREHVVVLAGAVAQGLRDAGVPAHVVRALGRRGHSRDQVGLGARARGRNLATGVVVHRRASAEVASGAVCLLVDDVVTTGATLASAERALEAAQAEVVAALVVAATPPPGRPATPVEAATPSVYPGHREGLA</sequence>
<dbReference type="InterPro" id="IPR051910">
    <property type="entry name" value="ComF/GntX_DNA_util-trans"/>
</dbReference>
<dbReference type="CDD" id="cd06223">
    <property type="entry name" value="PRTases_typeI"/>
    <property type="match status" value="1"/>
</dbReference>
<proteinExistence type="inferred from homology"/>
<dbReference type="EMBL" id="JAIXCQ010000011">
    <property type="protein sequence ID" value="MCA5894637.1"/>
    <property type="molecule type" value="Genomic_DNA"/>
</dbReference>
<evidence type="ECO:0000313" key="4">
    <source>
        <dbReference type="EMBL" id="MCA5894637.1"/>
    </source>
</evidence>
<comment type="similarity">
    <text evidence="1">Belongs to the ComF/GntX family.</text>
</comment>
<evidence type="ECO:0000256" key="2">
    <source>
        <dbReference type="SAM" id="MobiDB-lite"/>
    </source>
</evidence>
<feature type="region of interest" description="Disordered" evidence="2">
    <location>
        <begin position="249"/>
        <end position="273"/>
    </location>
</feature>
<dbReference type="Pfam" id="PF00156">
    <property type="entry name" value="Pribosyltran"/>
    <property type="match status" value="1"/>
</dbReference>
<comment type="caution">
    <text evidence="4">The sequence shown here is derived from an EMBL/GenBank/DDBJ whole genome shotgun (WGS) entry which is preliminary data.</text>
</comment>
<dbReference type="InterPro" id="IPR000836">
    <property type="entry name" value="PRTase_dom"/>
</dbReference>
<dbReference type="InterPro" id="IPR029057">
    <property type="entry name" value="PRTase-like"/>
</dbReference>
<dbReference type="SUPFAM" id="SSF53271">
    <property type="entry name" value="PRTase-like"/>
    <property type="match status" value="1"/>
</dbReference>
<protein>
    <submittedName>
        <fullName evidence="4">ComF family protein</fullName>
    </submittedName>
</protein>
<dbReference type="RefSeq" id="WP_225566371.1">
    <property type="nucleotide sequence ID" value="NZ_JAIXCQ010000011.1"/>
</dbReference>